<name>A0A0C9SQR1_PLICR</name>
<feature type="transmembrane region" description="Helical" evidence="2">
    <location>
        <begin position="157"/>
        <end position="181"/>
    </location>
</feature>
<feature type="transmembrane region" description="Helical" evidence="2">
    <location>
        <begin position="20"/>
        <end position="43"/>
    </location>
</feature>
<dbReference type="PANTHER" id="PTHR40465">
    <property type="entry name" value="CHROMOSOME 1, WHOLE GENOME SHOTGUN SEQUENCE"/>
    <property type="match status" value="1"/>
</dbReference>
<evidence type="ECO:0000313" key="4">
    <source>
        <dbReference type="EMBL" id="KII83992.1"/>
    </source>
</evidence>
<evidence type="ECO:0000256" key="2">
    <source>
        <dbReference type="SAM" id="Phobius"/>
    </source>
</evidence>
<feature type="region of interest" description="Disordered" evidence="1">
    <location>
        <begin position="338"/>
        <end position="358"/>
    </location>
</feature>
<keyword evidence="5" id="KW-1185">Reference proteome</keyword>
<keyword evidence="2" id="KW-0812">Transmembrane</keyword>
<feature type="transmembrane region" description="Helical" evidence="2">
    <location>
        <begin position="125"/>
        <end position="145"/>
    </location>
</feature>
<feature type="compositionally biased region" description="Basic and acidic residues" evidence="1">
    <location>
        <begin position="348"/>
        <end position="358"/>
    </location>
</feature>
<evidence type="ECO:0000313" key="5">
    <source>
        <dbReference type="Proteomes" id="UP000053263"/>
    </source>
</evidence>
<dbReference type="EMBL" id="KN832573">
    <property type="protein sequence ID" value="KII83992.1"/>
    <property type="molecule type" value="Genomic_DNA"/>
</dbReference>
<dbReference type="HOGENOM" id="CLU_046025_2_1_1"/>
<feature type="transmembrane region" description="Helical" evidence="2">
    <location>
        <begin position="196"/>
        <end position="217"/>
    </location>
</feature>
<accession>A0A0C9SQR1</accession>
<sequence length="358" mass="38473">MSSTTIISAPTQEQLVSGLAPYLLGTSFNSILLGCLSVQLYIYSISSHGDRTGTKVLGEYSVPPSAVDCLRSILLIKLCQILAVYSVYILDLAQTAVTMYCAWLQLVWAQGPYESLSAFDSSLGVLQLLAGIVSCITQCFFARRIWILENTLVLRRLVTCIVMLAALQCASAVAYSSIIILDTITSTAARITVPTIWLTGSFICDALIAGSLLYIFFKARSETQIRRTTTLLTKLIKVTVETGFITAVVAGLQLIAYLLDIAVPNQYYVMFSLLLGKLYSNVLLATLNARTVTVRVDGNEVGTDVATKFSQGIVFRAAPPCSTQATTLSALVSSSEDAAASNGPVAPSKEHADGRLHV</sequence>
<evidence type="ECO:0000259" key="3">
    <source>
        <dbReference type="Pfam" id="PF20152"/>
    </source>
</evidence>
<organism evidence="4 5">
    <name type="scientific">Plicaturopsis crispa FD-325 SS-3</name>
    <dbReference type="NCBI Taxonomy" id="944288"/>
    <lineage>
        <taxon>Eukaryota</taxon>
        <taxon>Fungi</taxon>
        <taxon>Dikarya</taxon>
        <taxon>Basidiomycota</taxon>
        <taxon>Agaricomycotina</taxon>
        <taxon>Agaricomycetes</taxon>
        <taxon>Agaricomycetidae</taxon>
        <taxon>Amylocorticiales</taxon>
        <taxon>Amylocorticiaceae</taxon>
        <taxon>Plicatura</taxon>
        <taxon>Plicaturopsis crispa</taxon>
    </lineage>
</organism>
<reference evidence="4 5" key="1">
    <citation type="submission" date="2014-06" db="EMBL/GenBank/DDBJ databases">
        <title>Evolutionary Origins and Diversification of the Mycorrhizal Mutualists.</title>
        <authorList>
            <consortium name="DOE Joint Genome Institute"/>
            <consortium name="Mycorrhizal Genomics Consortium"/>
            <person name="Kohler A."/>
            <person name="Kuo A."/>
            <person name="Nagy L.G."/>
            <person name="Floudas D."/>
            <person name="Copeland A."/>
            <person name="Barry K.W."/>
            <person name="Cichocki N."/>
            <person name="Veneault-Fourrey C."/>
            <person name="LaButti K."/>
            <person name="Lindquist E.A."/>
            <person name="Lipzen A."/>
            <person name="Lundell T."/>
            <person name="Morin E."/>
            <person name="Murat C."/>
            <person name="Riley R."/>
            <person name="Ohm R."/>
            <person name="Sun H."/>
            <person name="Tunlid A."/>
            <person name="Henrissat B."/>
            <person name="Grigoriev I.V."/>
            <person name="Hibbett D.S."/>
            <person name="Martin F."/>
        </authorList>
    </citation>
    <scope>NUCLEOTIDE SEQUENCE [LARGE SCALE GENOMIC DNA]</scope>
    <source>
        <strain evidence="4 5">FD-325 SS-3</strain>
    </source>
</reference>
<feature type="transmembrane region" description="Helical" evidence="2">
    <location>
        <begin position="81"/>
        <end position="105"/>
    </location>
</feature>
<evidence type="ECO:0000256" key="1">
    <source>
        <dbReference type="SAM" id="MobiDB-lite"/>
    </source>
</evidence>
<keyword evidence="2" id="KW-0472">Membrane</keyword>
<dbReference type="Pfam" id="PF20152">
    <property type="entry name" value="DUF6534"/>
    <property type="match status" value="1"/>
</dbReference>
<dbReference type="Proteomes" id="UP000053263">
    <property type="component" value="Unassembled WGS sequence"/>
</dbReference>
<feature type="transmembrane region" description="Helical" evidence="2">
    <location>
        <begin position="265"/>
        <end position="287"/>
    </location>
</feature>
<dbReference type="PANTHER" id="PTHR40465:SF1">
    <property type="entry name" value="DUF6534 DOMAIN-CONTAINING PROTEIN"/>
    <property type="match status" value="1"/>
</dbReference>
<feature type="transmembrane region" description="Helical" evidence="2">
    <location>
        <begin position="238"/>
        <end position="259"/>
    </location>
</feature>
<dbReference type="AlphaFoldDB" id="A0A0C9SQR1"/>
<dbReference type="InterPro" id="IPR045339">
    <property type="entry name" value="DUF6534"/>
</dbReference>
<proteinExistence type="predicted"/>
<gene>
    <name evidence="4" type="ORF">PLICRDRAFT_180014</name>
</gene>
<keyword evidence="2" id="KW-1133">Transmembrane helix</keyword>
<protein>
    <recommendedName>
        <fullName evidence="3">DUF6534 domain-containing protein</fullName>
    </recommendedName>
</protein>
<feature type="domain" description="DUF6534" evidence="3">
    <location>
        <begin position="201"/>
        <end position="291"/>
    </location>
</feature>